<dbReference type="OrthoDB" id="10253869at2759"/>
<dbReference type="InterPro" id="IPR020845">
    <property type="entry name" value="AMP-binding_CS"/>
</dbReference>
<dbReference type="InterPro" id="IPR042099">
    <property type="entry name" value="ANL_N_sf"/>
</dbReference>
<dbReference type="GO" id="GO:0030729">
    <property type="term" value="F:acetoacetate-CoA ligase activity"/>
    <property type="evidence" value="ECO:0007669"/>
    <property type="project" value="TreeGrafter"/>
</dbReference>
<dbReference type="AlphaFoldDB" id="A0A507C732"/>
<proteinExistence type="inferred from homology"/>
<evidence type="ECO:0000259" key="3">
    <source>
        <dbReference type="Pfam" id="PF16177"/>
    </source>
</evidence>
<comment type="similarity">
    <text evidence="1">Belongs to the ATP-dependent AMP-binding enzyme family.</text>
</comment>
<dbReference type="Gene3D" id="3.40.50.12780">
    <property type="entry name" value="N-terminal domain of ligase-like"/>
    <property type="match status" value="1"/>
</dbReference>
<dbReference type="Pfam" id="PF00501">
    <property type="entry name" value="AMP-binding"/>
    <property type="match status" value="1"/>
</dbReference>
<dbReference type="InterPro" id="IPR000873">
    <property type="entry name" value="AMP-dep_synth/lig_dom"/>
</dbReference>
<dbReference type="EMBL" id="QEAM01000785">
    <property type="protein sequence ID" value="TPX35148.1"/>
    <property type="molecule type" value="Genomic_DNA"/>
</dbReference>
<dbReference type="Pfam" id="PF16177">
    <property type="entry name" value="ACAS_N"/>
    <property type="match status" value="1"/>
</dbReference>
<feature type="domain" description="AMP-dependent synthetase/ligase" evidence="2">
    <location>
        <begin position="99"/>
        <end position="352"/>
    </location>
</feature>
<organism evidence="4 5">
    <name type="scientific">Synchytrium endobioticum</name>
    <dbReference type="NCBI Taxonomy" id="286115"/>
    <lineage>
        <taxon>Eukaryota</taxon>
        <taxon>Fungi</taxon>
        <taxon>Fungi incertae sedis</taxon>
        <taxon>Chytridiomycota</taxon>
        <taxon>Chytridiomycota incertae sedis</taxon>
        <taxon>Chytridiomycetes</taxon>
        <taxon>Synchytriales</taxon>
        <taxon>Synchytriaceae</taxon>
        <taxon>Synchytrium</taxon>
    </lineage>
</organism>
<dbReference type="VEuPathDB" id="FungiDB:SeMB42_g01053"/>
<feature type="domain" description="Acetyl-coenzyme A synthetase N-terminal" evidence="3">
    <location>
        <begin position="35"/>
        <end position="92"/>
    </location>
</feature>
<gene>
    <name evidence="4" type="ORF">SeLEV6574_g08219</name>
</gene>
<evidence type="ECO:0000256" key="1">
    <source>
        <dbReference type="ARBA" id="ARBA00006432"/>
    </source>
</evidence>
<accession>A0A507C732</accession>
<dbReference type="Proteomes" id="UP000320475">
    <property type="component" value="Unassembled WGS sequence"/>
</dbReference>
<dbReference type="PANTHER" id="PTHR42921">
    <property type="entry name" value="ACETOACETYL-COA SYNTHETASE"/>
    <property type="match status" value="1"/>
</dbReference>
<dbReference type="PANTHER" id="PTHR42921:SF1">
    <property type="entry name" value="ACETOACETYL-COA SYNTHETASE"/>
    <property type="match status" value="1"/>
</dbReference>
<evidence type="ECO:0000259" key="2">
    <source>
        <dbReference type="Pfam" id="PF00501"/>
    </source>
</evidence>
<dbReference type="SUPFAM" id="SSF56801">
    <property type="entry name" value="Acetyl-CoA synthetase-like"/>
    <property type="match status" value="1"/>
</dbReference>
<sequence>MHRQVLWSPEPGTPSQLKSFQHFVENRHAQQFDNYDEFWQWSIDCLPDFWKDIWDYCQVAHSVPPSEIVEANKAMDEIPAWFSGARLNYAENMLRFRDNHIAIIATGEHLNSHTVTYSQLYDRVVKLATSLREANITVGDRIAAFLPNTEHAVICFLASTAVGAVFSSASPDFGVHGTLDRLGQIQPKLLFCIDSVFENGKHQCQVKKLEEIVAGLPSLQYVVFCPSEGVIHDTAFEIPRSSSLDRFLQLGSSTSEPFYFEQLPFDHPLVIMFTSGSTGKPKCLVHRAGGLLLQHRKEHLIHTSMSRQDKFFYYTTTGWMMWNWQVSALAEGATLVLFSGKPFLPTPAALFKIA</sequence>
<feature type="non-terminal residue" evidence="4">
    <location>
        <position position="354"/>
    </location>
</feature>
<comment type="caution">
    <text evidence="4">The sequence shown here is derived from an EMBL/GenBank/DDBJ whole genome shotgun (WGS) entry which is preliminary data.</text>
</comment>
<keyword evidence="4" id="KW-0436">Ligase</keyword>
<dbReference type="InterPro" id="IPR032387">
    <property type="entry name" value="ACAS_N"/>
</dbReference>
<evidence type="ECO:0000313" key="5">
    <source>
        <dbReference type="Proteomes" id="UP000320475"/>
    </source>
</evidence>
<protein>
    <submittedName>
        <fullName evidence="4">Acetate---CoA ligase</fullName>
    </submittedName>
</protein>
<evidence type="ECO:0000313" key="4">
    <source>
        <dbReference type="EMBL" id="TPX35148.1"/>
    </source>
</evidence>
<name>A0A507C732_9FUNG</name>
<reference evidence="4 5" key="1">
    <citation type="journal article" date="2019" name="Sci. Rep.">
        <title>Comparative genomics of chytrid fungi reveal insights into the obligate biotrophic and pathogenic lifestyle of Synchytrium endobioticum.</title>
        <authorList>
            <person name="van de Vossenberg B.T.L.H."/>
            <person name="Warris S."/>
            <person name="Nguyen H.D.T."/>
            <person name="van Gent-Pelzer M.P.E."/>
            <person name="Joly D.L."/>
            <person name="van de Geest H.C."/>
            <person name="Bonants P.J.M."/>
            <person name="Smith D.S."/>
            <person name="Levesque C.A."/>
            <person name="van der Lee T.A.J."/>
        </authorList>
    </citation>
    <scope>NUCLEOTIDE SEQUENCE [LARGE SCALE GENOMIC DNA]</scope>
    <source>
        <strain evidence="4 5">LEV6574</strain>
    </source>
</reference>
<dbReference type="PROSITE" id="PS00455">
    <property type="entry name" value="AMP_BINDING"/>
    <property type="match status" value="1"/>
</dbReference>